<sequence>MDPSEKVVVVFSDQPAPGPIQYLVSPPGLVADQAVRAAQQAKPTSGTERRAEVTRANILSRVERRNHKLATRVQALDKPRAPGPQGQWEKGSETETRTKLVQMFNEPMRT</sequence>
<name>A0ABQ8NC08_PYRGI</name>
<proteinExistence type="predicted"/>
<reference evidence="2" key="1">
    <citation type="submission" date="2021-01" db="EMBL/GenBank/DDBJ databases">
        <title>Deciphering the adaptive evolutionary patterns associated with biogeogrpahic diversity in the finger millet blast pathogen Magnaporthe oryzae in Eastern Africa.</title>
        <authorList>
            <person name="Onyema G."/>
            <person name="Shittu T.A."/>
            <person name="Dodsworth S."/>
            <person name="Devilliers S."/>
            <person name="Muthumeenakshi S."/>
            <person name="Sreenivasaprasad S."/>
        </authorList>
    </citation>
    <scope>NUCLEOTIDE SEQUENCE</scope>
    <source>
        <strain evidence="2">D15/s37</strain>
    </source>
</reference>
<evidence type="ECO:0000256" key="1">
    <source>
        <dbReference type="SAM" id="MobiDB-lite"/>
    </source>
</evidence>
<gene>
    <name evidence="2" type="ORF">MCOR33_008246</name>
</gene>
<keyword evidence="3" id="KW-1185">Reference proteome</keyword>
<accession>A0ABQ8NC08</accession>
<evidence type="ECO:0000313" key="3">
    <source>
        <dbReference type="Proteomes" id="UP001059893"/>
    </source>
</evidence>
<protein>
    <submittedName>
        <fullName evidence="2">Uncharacterized protein</fullName>
    </submittedName>
</protein>
<comment type="caution">
    <text evidence="2">The sequence shown here is derived from an EMBL/GenBank/DDBJ whole genome shotgun (WGS) entry which is preliminary data.</text>
</comment>
<evidence type="ECO:0000313" key="2">
    <source>
        <dbReference type="EMBL" id="KAI6294680.1"/>
    </source>
</evidence>
<dbReference type="Proteomes" id="UP001059893">
    <property type="component" value="Unassembled WGS sequence"/>
</dbReference>
<dbReference type="EMBL" id="JABSND010000190">
    <property type="protein sequence ID" value="KAI6294680.1"/>
    <property type="molecule type" value="Genomic_DNA"/>
</dbReference>
<organism evidence="2 3">
    <name type="scientific">Pyricularia grisea</name>
    <name type="common">Crabgrass-specific blast fungus</name>
    <name type="synonym">Magnaporthe grisea</name>
    <dbReference type="NCBI Taxonomy" id="148305"/>
    <lineage>
        <taxon>Eukaryota</taxon>
        <taxon>Fungi</taxon>
        <taxon>Dikarya</taxon>
        <taxon>Ascomycota</taxon>
        <taxon>Pezizomycotina</taxon>
        <taxon>Sordariomycetes</taxon>
        <taxon>Sordariomycetidae</taxon>
        <taxon>Magnaporthales</taxon>
        <taxon>Pyriculariaceae</taxon>
        <taxon>Pyricularia</taxon>
    </lineage>
</organism>
<feature type="region of interest" description="Disordered" evidence="1">
    <location>
        <begin position="75"/>
        <end position="98"/>
    </location>
</feature>